<dbReference type="EMBL" id="BSOG01000002">
    <property type="protein sequence ID" value="GLR12748.1"/>
    <property type="molecule type" value="Genomic_DNA"/>
</dbReference>
<keyword evidence="2" id="KW-1185">Reference proteome</keyword>
<protein>
    <submittedName>
        <fullName evidence="1">ABC transporter</fullName>
    </submittedName>
</protein>
<evidence type="ECO:0000313" key="1">
    <source>
        <dbReference type="EMBL" id="GLR12748.1"/>
    </source>
</evidence>
<sequence length="252" mass="27963">MQCNEAGIVYRLIAAILWLLLPVAQAAEVRLTSLFWPPYSGEKLAGQGISVEVARAAFQAADSKLKVDFYPWARAVAMGMGTPGYAGYFPEYDTPEVRSRCHLSAPIGNSPLGLAYRTGRPFDWQQPTDLRRYVIGVVQNYVNTTSFDADVAAGQQRVDKSVDDTRVLVKLAAGRFDAGVMDKHVYDYLLRTDKALAGKRTQLLFHPRLLEDKQLHICFRPTAEGRALAQRFNAALAGVDVMAIYTRHLAVQ</sequence>
<proteinExistence type="predicted"/>
<comment type="caution">
    <text evidence="1">The sequence shown here is derived from an EMBL/GenBank/DDBJ whole genome shotgun (WGS) entry which is preliminary data.</text>
</comment>
<dbReference type="Proteomes" id="UP001156706">
    <property type="component" value="Unassembled WGS sequence"/>
</dbReference>
<dbReference type="PANTHER" id="PTHR35936">
    <property type="entry name" value="MEMBRANE-BOUND LYTIC MUREIN TRANSGLYCOSYLASE F"/>
    <property type="match status" value="1"/>
</dbReference>
<dbReference type="PANTHER" id="PTHR35936:SF25">
    <property type="entry name" value="ABC TRANSPORTER SUBSTRATE-BINDING PROTEIN"/>
    <property type="match status" value="1"/>
</dbReference>
<accession>A0ABQ5YE46</accession>
<dbReference type="Gene3D" id="3.40.190.10">
    <property type="entry name" value="Periplasmic binding protein-like II"/>
    <property type="match status" value="2"/>
</dbReference>
<evidence type="ECO:0000313" key="2">
    <source>
        <dbReference type="Proteomes" id="UP001156706"/>
    </source>
</evidence>
<reference evidence="2" key="1">
    <citation type="journal article" date="2019" name="Int. J. Syst. Evol. Microbiol.">
        <title>The Global Catalogue of Microorganisms (GCM) 10K type strain sequencing project: providing services to taxonomists for standard genome sequencing and annotation.</title>
        <authorList>
            <consortium name="The Broad Institute Genomics Platform"/>
            <consortium name="The Broad Institute Genome Sequencing Center for Infectious Disease"/>
            <person name="Wu L."/>
            <person name="Ma J."/>
        </authorList>
    </citation>
    <scope>NUCLEOTIDE SEQUENCE [LARGE SCALE GENOMIC DNA]</scope>
    <source>
        <strain evidence="2">NBRC 110044</strain>
    </source>
</reference>
<gene>
    <name evidence="1" type="ORF">GCM10007907_15380</name>
</gene>
<dbReference type="SUPFAM" id="SSF53850">
    <property type="entry name" value="Periplasmic binding protein-like II"/>
    <property type="match status" value="1"/>
</dbReference>
<organism evidence="1 2">
    <name type="scientific">Chitinimonas prasina</name>
    <dbReference type="NCBI Taxonomy" id="1434937"/>
    <lineage>
        <taxon>Bacteria</taxon>
        <taxon>Pseudomonadati</taxon>
        <taxon>Pseudomonadota</taxon>
        <taxon>Betaproteobacteria</taxon>
        <taxon>Neisseriales</taxon>
        <taxon>Chitinibacteraceae</taxon>
        <taxon>Chitinimonas</taxon>
    </lineage>
</organism>
<name>A0ABQ5YE46_9NEIS</name>